<feature type="signal peptide" evidence="2">
    <location>
        <begin position="1"/>
        <end position="22"/>
    </location>
</feature>
<protein>
    <submittedName>
        <fullName evidence="4">Cephalosporin-C deacetylase-like acetyl esterase</fullName>
    </submittedName>
</protein>
<dbReference type="EMBL" id="JAUSVL010000001">
    <property type="protein sequence ID" value="MDQ0291128.1"/>
    <property type="molecule type" value="Genomic_DNA"/>
</dbReference>
<keyword evidence="5" id="KW-1185">Reference proteome</keyword>
<dbReference type="GO" id="GO:0005976">
    <property type="term" value="P:polysaccharide metabolic process"/>
    <property type="evidence" value="ECO:0007669"/>
    <property type="project" value="TreeGrafter"/>
</dbReference>
<keyword evidence="2" id="KW-0732">Signal</keyword>
<proteinExistence type="predicted"/>
<dbReference type="PANTHER" id="PTHR40111:SF1">
    <property type="entry name" value="CEPHALOSPORIN-C DEACETYLASE"/>
    <property type="match status" value="1"/>
</dbReference>
<evidence type="ECO:0000256" key="1">
    <source>
        <dbReference type="PIRSR" id="PIRSR639069-1"/>
    </source>
</evidence>
<comment type="caution">
    <text evidence="4">The sequence shown here is derived from an EMBL/GenBank/DDBJ whole genome shotgun (WGS) entry which is preliminary data.</text>
</comment>
<dbReference type="SUPFAM" id="SSF53474">
    <property type="entry name" value="alpha/beta-Hydrolases"/>
    <property type="match status" value="1"/>
</dbReference>
<sequence>MMHQLRLVSVVTALLATLSLQAQVYTIKATTDKPEAIYCKGETIQFAVQFLADGQPQAGTTLKYSLRRDGHETTSGEVVSAAEPTVISTSLDTPGWAYVMFTPVDKEGKRIAIKEKSSAGVGAMVDPLELTYAGNCPADFDTFWAQQRAALDAIPLNPRLEPSPVSKDREGKFVAFDVKVDCAGGMPVSGYLVMPVGARPKSLPVVVSYHGAGVRSANKGYRDNAINFDVNAHGIDNGQPAEFYSTLADNELKGYAHRGKNDRDQFYFKGMYLRVMRALDFAKSLPEWNGRDLVVIGGSQGGGQAIVAAGLDPQVTLCVSGVPALSDHAGTLAKPRRNAGWPRLYAAENDGALTPENALVAKTAEYFDNVNFARRIRCESYLSTGFIDTTCVPTSVYVVFNTLPASIRKEISTTPDAGHGAPNPKGYARLAEILAKR</sequence>
<feature type="active site" description="Charge relay system" evidence="1">
    <location>
        <position position="388"/>
    </location>
</feature>
<dbReference type="GO" id="GO:0052689">
    <property type="term" value="F:carboxylic ester hydrolase activity"/>
    <property type="evidence" value="ECO:0007669"/>
    <property type="project" value="TreeGrafter"/>
</dbReference>
<reference evidence="4" key="1">
    <citation type="submission" date="2023-07" db="EMBL/GenBank/DDBJ databases">
        <title>Genomic Encyclopedia of Type Strains, Phase IV (KMG-IV): sequencing the most valuable type-strain genomes for metagenomic binning, comparative biology and taxonomic classification.</title>
        <authorList>
            <person name="Goeker M."/>
        </authorList>
    </citation>
    <scope>NUCLEOTIDE SEQUENCE</scope>
    <source>
        <strain evidence="4">DSM 24202</strain>
    </source>
</reference>
<dbReference type="Pfam" id="PF05448">
    <property type="entry name" value="AXE1"/>
    <property type="match status" value="1"/>
</dbReference>
<feature type="active site" description="Charge relay system" evidence="1">
    <location>
        <position position="419"/>
    </location>
</feature>
<dbReference type="InterPro" id="IPR039069">
    <property type="entry name" value="CE7"/>
</dbReference>
<accession>A0AAE3VIX2</accession>
<evidence type="ECO:0000256" key="2">
    <source>
        <dbReference type="SAM" id="SignalP"/>
    </source>
</evidence>
<dbReference type="RefSeq" id="WP_307263466.1">
    <property type="nucleotide sequence ID" value="NZ_JAUSVL010000001.1"/>
</dbReference>
<evidence type="ECO:0000313" key="5">
    <source>
        <dbReference type="Proteomes" id="UP001238163"/>
    </source>
</evidence>
<feature type="domain" description="Acetyl xylan esterase" evidence="3">
    <location>
        <begin position="135"/>
        <end position="421"/>
    </location>
</feature>
<dbReference type="PANTHER" id="PTHR40111">
    <property type="entry name" value="CEPHALOSPORIN-C DEACETYLASE"/>
    <property type="match status" value="1"/>
</dbReference>
<dbReference type="AlphaFoldDB" id="A0AAE3VIX2"/>
<gene>
    <name evidence="4" type="ORF">J3R75_003235</name>
</gene>
<evidence type="ECO:0000313" key="4">
    <source>
        <dbReference type="EMBL" id="MDQ0291128.1"/>
    </source>
</evidence>
<dbReference type="InterPro" id="IPR008391">
    <property type="entry name" value="AXE1_dom"/>
</dbReference>
<feature type="chain" id="PRO_5042244004" evidence="2">
    <location>
        <begin position="23"/>
        <end position="437"/>
    </location>
</feature>
<evidence type="ECO:0000259" key="3">
    <source>
        <dbReference type="Pfam" id="PF05448"/>
    </source>
</evidence>
<organism evidence="4 5">
    <name type="scientific">Oligosphaera ethanolica</name>
    <dbReference type="NCBI Taxonomy" id="760260"/>
    <lineage>
        <taxon>Bacteria</taxon>
        <taxon>Pseudomonadati</taxon>
        <taxon>Lentisphaerota</taxon>
        <taxon>Oligosphaeria</taxon>
        <taxon>Oligosphaerales</taxon>
        <taxon>Oligosphaeraceae</taxon>
        <taxon>Oligosphaera</taxon>
    </lineage>
</organism>
<dbReference type="InterPro" id="IPR029058">
    <property type="entry name" value="AB_hydrolase_fold"/>
</dbReference>
<dbReference type="Proteomes" id="UP001238163">
    <property type="component" value="Unassembled WGS sequence"/>
</dbReference>
<dbReference type="Gene3D" id="3.40.50.1820">
    <property type="entry name" value="alpha/beta hydrolase"/>
    <property type="match status" value="1"/>
</dbReference>
<name>A0AAE3VIX2_9BACT</name>
<feature type="active site" description="Nucleophile" evidence="1">
    <location>
        <position position="299"/>
    </location>
</feature>